<evidence type="ECO:0000313" key="2">
    <source>
        <dbReference type="EMBL" id="CCA27726.1"/>
    </source>
</evidence>
<organism evidence="1">
    <name type="scientific">Albugo laibachii Nc14</name>
    <dbReference type="NCBI Taxonomy" id="890382"/>
    <lineage>
        <taxon>Eukaryota</taxon>
        <taxon>Sar</taxon>
        <taxon>Stramenopiles</taxon>
        <taxon>Oomycota</taxon>
        <taxon>Peronosporomycetes</taxon>
        <taxon>Albuginales</taxon>
        <taxon>Albuginaceae</taxon>
        <taxon>Albugo</taxon>
    </lineage>
</organism>
<dbReference type="AlphaFoldDB" id="F0WA11"/>
<reference evidence="1" key="2">
    <citation type="submission" date="2011-02" db="EMBL/GenBank/DDBJ databases">
        <authorList>
            <person name="MacLean D."/>
        </authorList>
    </citation>
    <scope>NUCLEOTIDE SEQUENCE</scope>
</reference>
<sequence length="124" mass="13765">MLREAENSPEVAPSSPSSANCIAGTMVNIESIASGIPVNVWKEKYIISLRIAPTYSISKFRIKSTEAANKNPQSAKRRHDLFIHQTRQASITAKFTIIRPAIPYTSAERSSFTKFLITPDVLEN</sequence>
<accession>F0WA11</accession>
<proteinExistence type="predicted"/>
<name>F0WA11_9STRA</name>
<protein>
    <submittedName>
        <fullName evidence="1">AlNc14C43G3555 protein</fullName>
    </submittedName>
    <submittedName>
        <fullName evidence="2">AlNc14C656G12342 protein</fullName>
    </submittedName>
</protein>
<gene>
    <name evidence="1" type="primary">AlNc14C43G3555</name>
    <name evidence="2" type="synonym">AlNc14C656G12342</name>
    <name evidence="1" type="ORF">ALNC14_041240</name>
    <name evidence="2" type="ORF">ALNC14_138700</name>
</gene>
<evidence type="ECO:0000313" key="1">
    <source>
        <dbReference type="EMBL" id="CCA17981.1"/>
    </source>
</evidence>
<dbReference type="HOGENOM" id="CLU_2008175_0_0_1"/>
<dbReference type="EMBL" id="FR824088">
    <property type="protein sequence ID" value="CCA17981.1"/>
    <property type="molecule type" value="Genomic_DNA"/>
</dbReference>
<dbReference type="EMBL" id="FR824652">
    <property type="protein sequence ID" value="CCA27726.1"/>
    <property type="molecule type" value="Genomic_DNA"/>
</dbReference>
<reference evidence="1" key="1">
    <citation type="journal article" date="2011" name="PLoS Biol.">
        <title>Gene gain and loss during evolution of obligate parasitism in the white rust pathogen of Arabidopsis thaliana.</title>
        <authorList>
            <person name="Kemen E."/>
            <person name="Gardiner A."/>
            <person name="Schultz-Larsen T."/>
            <person name="Kemen A.C."/>
            <person name="Balmuth A.L."/>
            <person name="Robert-Seilaniantz A."/>
            <person name="Bailey K."/>
            <person name="Holub E."/>
            <person name="Studholme D.J."/>
            <person name="Maclean D."/>
            <person name="Jones J.D."/>
        </authorList>
    </citation>
    <scope>NUCLEOTIDE SEQUENCE</scope>
</reference>